<dbReference type="InterPro" id="IPR055066">
    <property type="entry name" value="AASDHPPT_N"/>
</dbReference>
<sequence length="258" mass="29505">MASTQSVDWLGSRNIYCALSVNDEVQLQPEEVHIWSASLIATQDRLETFFGTLSKDERKRAKSFVRGLDRNRYIIARGILRELLGNYLGITPEQVRFTYGTYGKPYLTGLLVGDGLEFNLSHAANSAVYVFANRRQVGIDIELLNHRMAWWELAPIIFSENELLELDEIPEEDKMNAFFRGWTRKEALAKCCGLGFSLNAKVYNVPLRHLETSRVIEILTQPKHQGVWYLYPIDPLVGFMAALAIKGTRLNSIRMKVY</sequence>
<dbReference type="Proteomes" id="UP000191980">
    <property type="component" value="Unassembled WGS sequence"/>
</dbReference>
<dbReference type="Pfam" id="PF22624">
    <property type="entry name" value="AASDHPPT_N"/>
    <property type="match status" value="1"/>
</dbReference>
<evidence type="ECO:0000313" key="5">
    <source>
        <dbReference type="EMBL" id="OQK16464.1"/>
    </source>
</evidence>
<dbReference type="GO" id="GO:0005829">
    <property type="term" value="C:cytosol"/>
    <property type="evidence" value="ECO:0007669"/>
    <property type="project" value="TreeGrafter"/>
</dbReference>
<evidence type="ECO:0000259" key="3">
    <source>
        <dbReference type="Pfam" id="PF01648"/>
    </source>
</evidence>
<keyword evidence="6" id="KW-1185">Reference proteome</keyword>
<comment type="caution">
    <text evidence="5">The sequence shown here is derived from an EMBL/GenBank/DDBJ whole genome shotgun (WGS) entry which is preliminary data.</text>
</comment>
<dbReference type="EMBL" id="LPUF01000001">
    <property type="protein sequence ID" value="OQK16464.1"/>
    <property type="molecule type" value="Genomic_DNA"/>
</dbReference>
<dbReference type="GO" id="GO:0019878">
    <property type="term" value="P:lysine biosynthetic process via aminoadipic acid"/>
    <property type="evidence" value="ECO:0007669"/>
    <property type="project" value="TreeGrafter"/>
</dbReference>
<dbReference type="PANTHER" id="PTHR12215">
    <property type="entry name" value="PHOSPHOPANTETHEINE TRANSFERASE"/>
    <property type="match status" value="1"/>
</dbReference>
<dbReference type="OrthoDB" id="9808281at2"/>
<dbReference type="GO" id="GO:0000287">
    <property type="term" value="F:magnesium ion binding"/>
    <property type="evidence" value="ECO:0007669"/>
    <property type="project" value="InterPro"/>
</dbReference>
<evidence type="ECO:0000313" key="6">
    <source>
        <dbReference type="Proteomes" id="UP000191980"/>
    </source>
</evidence>
<gene>
    <name evidence="5" type="ORF">AU255_00725</name>
</gene>
<dbReference type="Gene3D" id="3.90.470.20">
    <property type="entry name" value="4'-phosphopantetheinyl transferase domain"/>
    <property type="match status" value="2"/>
</dbReference>
<dbReference type="InterPro" id="IPR050559">
    <property type="entry name" value="P-Pant_transferase_sf"/>
</dbReference>
<dbReference type="GO" id="GO:0008897">
    <property type="term" value="F:holo-[acyl-carrier-protein] synthase activity"/>
    <property type="evidence" value="ECO:0007669"/>
    <property type="project" value="InterPro"/>
</dbReference>
<dbReference type="STRING" id="1420851.AU255_00725"/>
<name>A0A1V8M4J4_9GAMM</name>
<evidence type="ECO:0000256" key="2">
    <source>
        <dbReference type="ARBA" id="ARBA00022679"/>
    </source>
</evidence>
<dbReference type="AlphaFoldDB" id="A0A1V8M4J4"/>
<keyword evidence="2" id="KW-0808">Transferase</keyword>
<protein>
    <submittedName>
        <fullName evidence="5">Uncharacterized protein</fullName>
    </submittedName>
</protein>
<comment type="similarity">
    <text evidence="1">Belongs to the P-Pant transferase superfamily. Gsp/Sfp/HetI/AcpT family.</text>
</comment>
<dbReference type="RefSeq" id="WP_080521090.1">
    <property type="nucleotide sequence ID" value="NZ_LPUF01000001.1"/>
</dbReference>
<evidence type="ECO:0000256" key="1">
    <source>
        <dbReference type="ARBA" id="ARBA00010990"/>
    </source>
</evidence>
<dbReference type="InterPro" id="IPR008278">
    <property type="entry name" value="4-PPantetheinyl_Trfase_dom"/>
</dbReference>
<organism evidence="5 6">
    <name type="scientific">Methyloprofundus sedimenti</name>
    <dbReference type="NCBI Taxonomy" id="1420851"/>
    <lineage>
        <taxon>Bacteria</taxon>
        <taxon>Pseudomonadati</taxon>
        <taxon>Pseudomonadota</taxon>
        <taxon>Gammaproteobacteria</taxon>
        <taxon>Methylococcales</taxon>
        <taxon>Methylococcaceae</taxon>
        <taxon>Methyloprofundus</taxon>
    </lineage>
</organism>
<reference evidence="5 6" key="1">
    <citation type="submission" date="2015-12" db="EMBL/GenBank/DDBJ databases">
        <authorList>
            <person name="Shamseldin A."/>
            <person name="Moawad H."/>
            <person name="Abd El-Rahim W.M."/>
            <person name="Sadowsky M.J."/>
        </authorList>
    </citation>
    <scope>NUCLEOTIDE SEQUENCE [LARGE SCALE GENOMIC DNA]</scope>
    <source>
        <strain evidence="5 6">WF1</strain>
    </source>
</reference>
<dbReference type="PANTHER" id="PTHR12215:SF10">
    <property type="entry name" value="L-AMINOADIPATE-SEMIALDEHYDE DEHYDROGENASE-PHOSPHOPANTETHEINYL TRANSFERASE"/>
    <property type="match status" value="1"/>
</dbReference>
<dbReference type="Pfam" id="PF01648">
    <property type="entry name" value="ACPS"/>
    <property type="match status" value="1"/>
</dbReference>
<dbReference type="SUPFAM" id="SSF56214">
    <property type="entry name" value="4'-phosphopantetheinyl transferase"/>
    <property type="match status" value="2"/>
</dbReference>
<feature type="domain" description="4'-phosphopantetheinyl transferase" evidence="3">
    <location>
        <begin position="136"/>
        <end position="217"/>
    </location>
</feature>
<dbReference type="InterPro" id="IPR037143">
    <property type="entry name" value="4-PPantetheinyl_Trfase_dom_sf"/>
</dbReference>
<proteinExistence type="inferred from homology"/>
<accession>A0A1V8M4J4</accession>
<evidence type="ECO:0000259" key="4">
    <source>
        <dbReference type="Pfam" id="PF22624"/>
    </source>
</evidence>
<feature type="domain" description="4'-phosphopantetheinyl transferase N-terminal" evidence="4">
    <location>
        <begin position="42"/>
        <end position="128"/>
    </location>
</feature>